<feature type="transmembrane region" description="Helical" evidence="2">
    <location>
        <begin position="318"/>
        <end position="339"/>
    </location>
</feature>
<accession>A0A1M7R7Y8</accession>
<evidence type="ECO:0000313" key="4">
    <source>
        <dbReference type="Proteomes" id="UP000184440"/>
    </source>
</evidence>
<proteinExistence type="predicted"/>
<feature type="compositionally biased region" description="Low complexity" evidence="1">
    <location>
        <begin position="16"/>
        <end position="127"/>
    </location>
</feature>
<dbReference type="RefSeq" id="WP_143175406.1">
    <property type="nucleotide sequence ID" value="NZ_FRCS01000008.1"/>
</dbReference>
<dbReference type="STRING" id="134849.SAMN05443668_108203"/>
<name>A0A1M7R7Y8_9ACTN</name>
<keyword evidence="2" id="KW-0812">Transmembrane</keyword>
<feature type="transmembrane region" description="Helical" evidence="2">
    <location>
        <begin position="201"/>
        <end position="221"/>
    </location>
</feature>
<keyword evidence="2" id="KW-1133">Transmembrane helix</keyword>
<feature type="transmembrane region" description="Helical" evidence="2">
    <location>
        <begin position="399"/>
        <end position="418"/>
    </location>
</feature>
<feature type="transmembrane region" description="Helical" evidence="2">
    <location>
        <begin position="360"/>
        <end position="393"/>
    </location>
</feature>
<feature type="region of interest" description="Disordered" evidence="1">
    <location>
        <begin position="1"/>
        <end position="127"/>
    </location>
</feature>
<evidence type="ECO:0000256" key="1">
    <source>
        <dbReference type="SAM" id="MobiDB-lite"/>
    </source>
</evidence>
<keyword evidence="2" id="KW-0472">Membrane</keyword>
<dbReference type="Proteomes" id="UP000184440">
    <property type="component" value="Unassembled WGS sequence"/>
</dbReference>
<evidence type="ECO:0000256" key="2">
    <source>
        <dbReference type="SAM" id="Phobius"/>
    </source>
</evidence>
<feature type="transmembrane region" description="Helical" evidence="2">
    <location>
        <begin position="271"/>
        <end position="289"/>
    </location>
</feature>
<dbReference type="EMBL" id="FRCS01000008">
    <property type="protein sequence ID" value="SHN42417.1"/>
    <property type="molecule type" value="Genomic_DNA"/>
</dbReference>
<reference evidence="3 4" key="1">
    <citation type="submission" date="2016-11" db="EMBL/GenBank/DDBJ databases">
        <authorList>
            <person name="Jaros S."/>
            <person name="Januszkiewicz K."/>
            <person name="Wedrychowicz H."/>
        </authorList>
    </citation>
    <scope>NUCLEOTIDE SEQUENCE [LARGE SCALE GENOMIC DNA]</scope>
    <source>
        <strain evidence="3 4">DSM 46144</strain>
    </source>
</reference>
<dbReference type="AlphaFoldDB" id="A0A1M7R7Y8"/>
<evidence type="ECO:0000313" key="3">
    <source>
        <dbReference type="EMBL" id="SHN42417.1"/>
    </source>
</evidence>
<gene>
    <name evidence="3" type="ORF">SAMN05443668_108203</name>
</gene>
<dbReference type="OrthoDB" id="5178168at2"/>
<keyword evidence="4" id="KW-1185">Reference proteome</keyword>
<sequence>MPETVSPASPHRDAPTSDSSASAAAETDTDASSSASSSDGEPGAAAPVSPPVEAADAAAPSAAAPADEVAAAADEARPASAADEARPVAAAGGARPASAAAADESGPASAEASVAPEAEPVAVESAAPAEAPVAAPAGAGSRAVVDAGAQVRAAEPATAMHGGLGGVSLRLPVGSEPPRRDGGRWDGFLDRLLPESHRMPVTVTFLTSLLLAVGFLSLPLAGTDLSAQVARGHFFDEHGFVPIDFRWYGGVYPFGYSAFTGPANAIFGSRGVGAISVVVSAVAFAWLLAQVGARRPLTAGVLGAVTGVFNLVSGRTTFAMGIALGMLALCVIAASAHRYRAPYGTAGHWIRGLFSSRATWWELLLAGALAAASTAASPVAGLFVGLCGAALLLSGMVTEGLVLGIGAGIAMAVPTFVFHDGGVQPFSEESMKVCVAACLAVVLLVPRRGYQAVRIAALLSAVGAALTYYTDNPVGSNVVRLSMLFAAPVVVAISTLDRRLLAGVVALLCWWQPPLIGGDLAYAGAREATRLYYQPLIAQLEHRGPVGRVEVVPLRDHWESTYVADVVPIARGWERQVDVDRNPLFYDDTLAPDTYLSWLYENAVSYVAVPRESRLDPAGREEAALVEANLSYLRKEWENSDWSLYRVVGGPAVVPYPAQLVSSGATGVRFTSPVATDLTVRVRWSPWLTLRGPEGCIEPDGTWVKVKLQRAGTYFLTGTFDQPWRSRC</sequence>
<protein>
    <submittedName>
        <fullName evidence="3">Uncharacterized protein</fullName>
    </submittedName>
</protein>
<feature type="transmembrane region" description="Helical" evidence="2">
    <location>
        <begin position="296"/>
        <end position="312"/>
    </location>
</feature>
<organism evidence="3 4">
    <name type="scientific">Cryptosporangium aurantiacum</name>
    <dbReference type="NCBI Taxonomy" id="134849"/>
    <lineage>
        <taxon>Bacteria</taxon>
        <taxon>Bacillati</taxon>
        <taxon>Actinomycetota</taxon>
        <taxon>Actinomycetes</taxon>
        <taxon>Cryptosporangiales</taxon>
        <taxon>Cryptosporangiaceae</taxon>
        <taxon>Cryptosporangium</taxon>
    </lineage>
</organism>